<comment type="caution">
    <text evidence="1">The sequence shown here is derived from an EMBL/GenBank/DDBJ whole genome shotgun (WGS) entry which is preliminary data.</text>
</comment>
<dbReference type="InterPro" id="IPR027417">
    <property type="entry name" value="P-loop_NTPase"/>
</dbReference>
<gene>
    <name evidence="1" type="ORF">ACFP3V_29240</name>
</gene>
<evidence type="ECO:0000313" key="1">
    <source>
        <dbReference type="EMBL" id="MFC5911278.1"/>
    </source>
</evidence>
<reference evidence="2" key="1">
    <citation type="journal article" date="2019" name="Int. J. Syst. Evol. Microbiol.">
        <title>The Global Catalogue of Microorganisms (GCM) 10K type strain sequencing project: providing services to taxonomists for standard genome sequencing and annotation.</title>
        <authorList>
            <consortium name="The Broad Institute Genomics Platform"/>
            <consortium name="The Broad Institute Genome Sequencing Center for Infectious Disease"/>
            <person name="Wu L."/>
            <person name="Ma J."/>
        </authorList>
    </citation>
    <scope>NUCLEOTIDE SEQUENCE [LARGE SCALE GENOMIC DNA]</scope>
    <source>
        <strain evidence="2">JCM 4816</strain>
    </source>
</reference>
<accession>A0ABW1GAR0</accession>
<name>A0ABW1GAR0_9ACTN</name>
<evidence type="ECO:0008006" key="3">
    <source>
        <dbReference type="Google" id="ProtNLM"/>
    </source>
</evidence>
<dbReference type="Gene3D" id="3.40.50.300">
    <property type="entry name" value="P-loop containing nucleotide triphosphate hydrolases"/>
    <property type="match status" value="1"/>
</dbReference>
<evidence type="ECO:0000313" key="2">
    <source>
        <dbReference type="Proteomes" id="UP001596174"/>
    </source>
</evidence>
<keyword evidence="2" id="KW-1185">Reference proteome</keyword>
<protein>
    <recommendedName>
        <fullName evidence="3">Chromosome partitioning protein</fullName>
    </recommendedName>
</protein>
<dbReference type="EMBL" id="JBHSQJ010000153">
    <property type="protein sequence ID" value="MFC5911278.1"/>
    <property type="molecule type" value="Genomic_DNA"/>
</dbReference>
<organism evidence="1 2">
    <name type="scientific">Streptacidiphilus monticola</name>
    <dbReference type="NCBI Taxonomy" id="2161674"/>
    <lineage>
        <taxon>Bacteria</taxon>
        <taxon>Bacillati</taxon>
        <taxon>Actinomycetota</taxon>
        <taxon>Actinomycetes</taxon>
        <taxon>Kitasatosporales</taxon>
        <taxon>Streptomycetaceae</taxon>
        <taxon>Streptacidiphilus</taxon>
    </lineage>
</organism>
<dbReference type="RefSeq" id="WP_380589958.1">
    <property type="nucleotide sequence ID" value="NZ_JBHSQJ010000153.1"/>
</dbReference>
<dbReference type="SUPFAM" id="SSF52540">
    <property type="entry name" value="P-loop containing nucleoside triphosphate hydrolases"/>
    <property type="match status" value="1"/>
</dbReference>
<proteinExistence type="predicted"/>
<sequence length="283" mass="29515">MALIAVGSAKGGAGVSTLCLALAAAWQLPDGSRPVLVEADPRGGDVQLNFELGAEPGLVQLAAAARRTDLESRVLRACAYRMPEGATVVTAPTGADRAAASLELLEPLWREAEFDDVTVLADLGRLLPTGAGEQLLYREVLEAADLVLLVSRGSTAALTRTREVATRLPSGRPVAVAVVGTTGYGQAEIAAALEVPCVALLAHDERSAASLRGDREPRRRRGEPAYPFLGGVKEFGDQLAALLPAPAVPAVPERAVARARRAPLVDVIRRAGDWTPVDAGGNE</sequence>
<dbReference type="Proteomes" id="UP001596174">
    <property type="component" value="Unassembled WGS sequence"/>
</dbReference>